<dbReference type="GO" id="GO:0004784">
    <property type="term" value="F:superoxide dismutase activity"/>
    <property type="evidence" value="ECO:0007669"/>
    <property type="project" value="UniProtKB-EC"/>
</dbReference>
<dbReference type="Pfam" id="PF02777">
    <property type="entry name" value="Sod_Fe_C"/>
    <property type="match status" value="1"/>
</dbReference>
<gene>
    <name evidence="6" type="ORF">E6H00_17325</name>
</gene>
<dbReference type="AlphaFoldDB" id="A0A537JTK6"/>
<dbReference type="InterPro" id="IPR050265">
    <property type="entry name" value="Fe/Mn_Superoxide_Dismutase"/>
</dbReference>
<evidence type="ECO:0000259" key="5">
    <source>
        <dbReference type="PROSITE" id="PS50206"/>
    </source>
</evidence>
<dbReference type="InterPro" id="IPR036873">
    <property type="entry name" value="Rhodanese-like_dom_sf"/>
</dbReference>
<dbReference type="Proteomes" id="UP000318509">
    <property type="component" value="Unassembled WGS sequence"/>
</dbReference>
<dbReference type="PANTHER" id="PTHR11404:SF6">
    <property type="entry name" value="SUPEROXIDE DISMUTASE [MN], MITOCHONDRIAL"/>
    <property type="match status" value="1"/>
</dbReference>
<dbReference type="Gene3D" id="3.55.40.20">
    <property type="entry name" value="Iron/manganese superoxide dismutase, C-terminal domain"/>
    <property type="match status" value="1"/>
</dbReference>
<dbReference type="InterPro" id="IPR036314">
    <property type="entry name" value="SOD_C_sf"/>
</dbReference>
<sequence>MRRHIAPIACKPWALNGLSERLIVSHYENAYGTAVRSLNAIRDELNALDLAAVPGYRLRALKQEELAAAGSVALHELYFGSLGGDGAVLFTGSGAGSTIAASMSAALEQQFGSVPAWRREFVAIAQALGGGSGWVLLSCSRRDGRLSNQIALDHSQAMMDTVPVLALDMYEHAYSLDFGANASAYIDAFMRNIDWTAAGDRLMEASRQGSPRRGDMADTPLPSVSVEELSAEFAKNGRIQVLDARPKHYFSRSTDMMQGAIWRDPDRVDEWSKELPAGAPIFVYCAYGYHVGCGVTAVLRERGFDAKYIRGGLAAWYAAGGGRALKPQSEAS</sequence>
<dbReference type="InterPro" id="IPR036324">
    <property type="entry name" value="Mn/Fe_SOD_N_sf"/>
</dbReference>
<dbReference type="EC" id="1.15.1.1" evidence="2"/>
<dbReference type="SMART" id="SM00450">
    <property type="entry name" value="RHOD"/>
    <property type="match status" value="1"/>
</dbReference>
<feature type="domain" description="Rhodanese" evidence="5">
    <location>
        <begin position="235"/>
        <end position="325"/>
    </location>
</feature>
<dbReference type="SUPFAM" id="SSF54719">
    <property type="entry name" value="Fe,Mn superoxide dismutase (SOD), C-terminal domain"/>
    <property type="match status" value="1"/>
</dbReference>
<keyword evidence="4" id="KW-0560">Oxidoreductase</keyword>
<reference evidence="6 7" key="1">
    <citation type="journal article" date="2019" name="Nat. Microbiol.">
        <title>Mediterranean grassland soil C-N compound turnover is dependent on rainfall and depth, and is mediated by genomically divergent microorganisms.</title>
        <authorList>
            <person name="Diamond S."/>
            <person name="Andeer P.F."/>
            <person name="Li Z."/>
            <person name="Crits-Christoph A."/>
            <person name="Burstein D."/>
            <person name="Anantharaman K."/>
            <person name="Lane K.R."/>
            <person name="Thomas B.C."/>
            <person name="Pan C."/>
            <person name="Northen T.R."/>
            <person name="Banfield J.F."/>
        </authorList>
    </citation>
    <scope>NUCLEOTIDE SEQUENCE [LARGE SCALE GENOMIC DNA]</scope>
    <source>
        <strain evidence="6">NP_3</strain>
    </source>
</reference>
<evidence type="ECO:0000256" key="1">
    <source>
        <dbReference type="ARBA" id="ARBA00008714"/>
    </source>
</evidence>
<dbReference type="InterPro" id="IPR019832">
    <property type="entry name" value="Mn/Fe_SOD_C"/>
</dbReference>
<organism evidence="6 7">
    <name type="scientific">Candidatus Segetimicrobium genomatis</name>
    <dbReference type="NCBI Taxonomy" id="2569760"/>
    <lineage>
        <taxon>Bacteria</taxon>
        <taxon>Bacillati</taxon>
        <taxon>Candidatus Sysuimicrobiota</taxon>
        <taxon>Candidatus Sysuimicrobiia</taxon>
        <taxon>Candidatus Sysuimicrobiales</taxon>
        <taxon>Candidatus Segetimicrobiaceae</taxon>
        <taxon>Candidatus Segetimicrobium</taxon>
    </lineage>
</organism>
<accession>A0A537JTK6</accession>
<dbReference type="PROSITE" id="PS50206">
    <property type="entry name" value="RHODANESE_3"/>
    <property type="match status" value="1"/>
</dbReference>
<dbReference type="PANTHER" id="PTHR11404">
    <property type="entry name" value="SUPEROXIDE DISMUTASE 2"/>
    <property type="match status" value="1"/>
</dbReference>
<proteinExistence type="inferred from homology"/>
<dbReference type="GO" id="GO:0046872">
    <property type="term" value="F:metal ion binding"/>
    <property type="evidence" value="ECO:0007669"/>
    <property type="project" value="UniProtKB-KW"/>
</dbReference>
<evidence type="ECO:0000313" key="6">
    <source>
        <dbReference type="EMBL" id="TMI86865.1"/>
    </source>
</evidence>
<comment type="caution">
    <text evidence="6">The sequence shown here is derived from an EMBL/GenBank/DDBJ whole genome shotgun (WGS) entry which is preliminary data.</text>
</comment>
<evidence type="ECO:0000256" key="4">
    <source>
        <dbReference type="ARBA" id="ARBA00023002"/>
    </source>
</evidence>
<evidence type="ECO:0000313" key="7">
    <source>
        <dbReference type="Proteomes" id="UP000318509"/>
    </source>
</evidence>
<keyword evidence="3" id="KW-0479">Metal-binding</keyword>
<dbReference type="Pfam" id="PF00581">
    <property type="entry name" value="Rhodanese"/>
    <property type="match status" value="1"/>
</dbReference>
<dbReference type="InterPro" id="IPR001763">
    <property type="entry name" value="Rhodanese-like_dom"/>
</dbReference>
<dbReference type="SUPFAM" id="SSF52821">
    <property type="entry name" value="Rhodanese/Cell cycle control phosphatase"/>
    <property type="match status" value="1"/>
</dbReference>
<dbReference type="Gene3D" id="3.40.250.10">
    <property type="entry name" value="Rhodanese-like domain"/>
    <property type="match status" value="1"/>
</dbReference>
<name>A0A537JTK6_9BACT</name>
<evidence type="ECO:0000256" key="3">
    <source>
        <dbReference type="ARBA" id="ARBA00022723"/>
    </source>
</evidence>
<dbReference type="SUPFAM" id="SSF46609">
    <property type="entry name" value="Fe,Mn superoxide dismutase (SOD), N-terminal domain"/>
    <property type="match status" value="1"/>
</dbReference>
<protein>
    <recommendedName>
        <fullName evidence="2">superoxide dismutase</fullName>
        <ecNumber evidence="2">1.15.1.1</ecNumber>
    </recommendedName>
</protein>
<comment type="similarity">
    <text evidence="1">Belongs to the iron/manganese superoxide dismutase family.</text>
</comment>
<dbReference type="EMBL" id="VBAK01000176">
    <property type="protein sequence ID" value="TMI86865.1"/>
    <property type="molecule type" value="Genomic_DNA"/>
</dbReference>
<evidence type="ECO:0000256" key="2">
    <source>
        <dbReference type="ARBA" id="ARBA00012682"/>
    </source>
</evidence>